<sequence length="155" mass="17908">MKMIIRILDFIKTGRFGSVEIGMSKAKVLEMLGPPDDDTDLDGPGSILLYAWYELFFDPDGILKSIQNDNYNPKDTGTYFFENEKFSIDPWFLNEVQEQNIENISRLLSDNGIKFEIVDYYGRNVLKVNSGVIVDFDEDENENGIKELMGVRYWP</sequence>
<gene>
    <name evidence="1" type="ORF">FHS30_000127</name>
</gene>
<dbReference type="RefSeq" id="WP_183907291.1">
    <property type="nucleotide sequence ID" value="NZ_JACHXZ010000001.1"/>
</dbReference>
<organism evidence="1 2">
    <name type="scientific">Simiduia aestuariiviva</name>
    <dbReference type="NCBI Taxonomy" id="1510459"/>
    <lineage>
        <taxon>Bacteria</taxon>
        <taxon>Pseudomonadati</taxon>
        <taxon>Pseudomonadota</taxon>
        <taxon>Gammaproteobacteria</taxon>
        <taxon>Cellvibrionales</taxon>
        <taxon>Cellvibrionaceae</taxon>
        <taxon>Simiduia</taxon>
    </lineage>
</organism>
<accession>A0A839UJK6</accession>
<dbReference type="Proteomes" id="UP000559987">
    <property type="component" value="Unassembled WGS sequence"/>
</dbReference>
<comment type="caution">
    <text evidence="1">The sequence shown here is derived from an EMBL/GenBank/DDBJ whole genome shotgun (WGS) entry which is preliminary data.</text>
</comment>
<keyword evidence="2" id="KW-1185">Reference proteome</keyword>
<evidence type="ECO:0000313" key="2">
    <source>
        <dbReference type="Proteomes" id="UP000559987"/>
    </source>
</evidence>
<dbReference type="AlphaFoldDB" id="A0A839UJK6"/>
<proteinExistence type="predicted"/>
<evidence type="ECO:0000313" key="1">
    <source>
        <dbReference type="EMBL" id="MBB3166951.1"/>
    </source>
</evidence>
<name>A0A839UJK6_9GAMM</name>
<reference evidence="1 2" key="1">
    <citation type="submission" date="2020-08" db="EMBL/GenBank/DDBJ databases">
        <title>Genomic Encyclopedia of Type Strains, Phase III (KMG-III): the genomes of soil and plant-associated and newly described type strains.</title>
        <authorList>
            <person name="Whitman W."/>
        </authorList>
    </citation>
    <scope>NUCLEOTIDE SEQUENCE [LARGE SCALE GENOMIC DNA]</scope>
    <source>
        <strain evidence="1 2">CECT 8571</strain>
    </source>
</reference>
<dbReference type="EMBL" id="JACHXZ010000001">
    <property type="protein sequence ID" value="MBB3166951.1"/>
    <property type="molecule type" value="Genomic_DNA"/>
</dbReference>
<protein>
    <submittedName>
        <fullName evidence="1">Uncharacterized protein</fullName>
    </submittedName>
</protein>